<gene>
    <name evidence="1" type="ORF">HPBE_LOCUS20242</name>
</gene>
<proteinExistence type="predicted"/>
<evidence type="ECO:0000313" key="1">
    <source>
        <dbReference type="EMBL" id="VDP18953.1"/>
    </source>
</evidence>
<sequence length="75" mass="8413">MLLFLKLSSTSSAVEQTSKPKPPLLWSYCQQLGSPHLSHKSHVVKEIVLLSTMTPTSTVSKPVFKRPGLEKQYLF</sequence>
<evidence type="ECO:0000313" key="3">
    <source>
        <dbReference type="WBParaSite" id="HPBE_0002024301-mRNA-1"/>
    </source>
</evidence>
<reference evidence="1 2" key="1">
    <citation type="submission" date="2018-11" db="EMBL/GenBank/DDBJ databases">
        <authorList>
            <consortium name="Pathogen Informatics"/>
        </authorList>
    </citation>
    <scope>NUCLEOTIDE SEQUENCE [LARGE SCALE GENOMIC DNA]</scope>
</reference>
<dbReference type="Proteomes" id="UP000050761">
    <property type="component" value="Unassembled WGS sequence"/>
</dbReference>
<evidence type="ECO:0000313" key="2">
    <source>
        <dbReference type="Proteomes" id="UP000050761"/>
    </source>
</evidence>
<organism evidence="2 3">
    <name type="scientific">Heligmosomoides polygyrus</name>
    <name type="common">Parasitic roundworm</name>
    <dbReference type="NCBI Taxonomy" id="6339"/>
    <lineage>
        <taxon>Eukaryota</taxon>
        <taxon>Metazoa</taxon>
        <taxon>Ecdysozoa</taxon>
        <taxon>Nematoda</taxon>
        <taxon>Chromadorea</taxon>
        <taxon>Rhabditida</taxon>
        <taxon>Rhabditina</taxon>
        <taxon>Rhabditomorpha</taxon>
        <taxon>Strongyloidea</taxon>
        <taxon>Heligmosomidae</taxon>
        <taxon>Heligmosomoides</taxon>
    </lineage>
</organism>
<dbReference type="AlphaFoldDB" id="A0A183GDD1"/>
<accession>A0A183GDD1</accession>
<name>A0A183GDD1_HELPZ</name>
<accession>A0A3P8F9Z2</accession>
<dbReference type="WBParaSite" id="HPBE_0002024301-mRNA-1">
    <property type="protein sequence ID" value="HPBE_0002024301-mRNA-1"/>
    <property type="gene ID" value="HPBE_0002024301"/>
</dbReference>
<protein>
    <submittedName>
        <fullName evidence="3">Secreted protein</fullName>
    </submittedName>
</protein>
<dbReference type="EMBL" id="UZAH01031987">
    <property type="protein sequence ID" value="VDP18953.1"/>
    <property type="molecule type" value="Genomic_DNA"/>
</dbReference>
<reference evidence="3" key="2">
    <citation type="submission" date="2019-09" db="UniProtKB">
        <authorList>
            <consortium name="WormBaseParasite"/>
        </authorList>
    </citation>
    <scope>IDENTIFICATION</scope>
</reference>
<keyword evidence="2" id="KW-1185">Reference proteome</keyword>